<keyword evidence="2" id="KW-1185">Reference proteome</keyword>
<evidence type="ECO:0000313" key="2">
    <source>
        <dbReference type="Proteomes" id="UP001239111"/>
    </source>
</evidence>
<organism evidence="1 2">
    <name type="scientific">Eretmocerus hayati</name>
    <dbReference type="NCBI Taxonomy" id="131215"/>
    <lineage>
        <taxon>Eukaryota</taxon>
        <taxon>Metazoa</taxon>
        <taxon>Ecdysozoa</taxon>
        <taxon>Arthropoda</taxon>
        <taxon>Hexapoda</taxon>
        <taxon>Insecta</taxon>
        <taxon>Pterygota</taxon>
        <taxon>Neoptera</taxon>
        <taxon>Endopterygota</taxon>
        <taxon>Hymenoptera</taxon>
        <taxon>Apocrita</taxon>
        <taxon>Proctotrupomorpha</taxon>
        <taxon>Chalcidoidea</taxon>
        <taxon>Aphelinidae</taxon>
        <taxon>Aphelininae</taxon>
        <taxon>Eretmocerus</taxon>
    </lineage>
</organism>
<sequence length="571" mass="64649">MGSLAVIVFIVGSYISSAEKLDYHLTDEEIHDVFRVNRNEGECEHFDMFMVFQIAKFALAIAPGKVIARIYFLKGTNFCTEYLKICVQRVLGSAYDNVNLEETPYRKSSPRLIFQTFHRNFTAYLEQSDNVLFGKNTPIFRASRGTNGEITYIRIRNPLHEEFEFSSEEEENKVDGDLLESKNGQRTFKDSQNTTNNVNIRTSPLESHIGKIPLKRAEIPQKSVLRIPRKIHLSKAPSKPNRFQLHVSPEKGVTIYPEILVIVDRRTFSLHGKDLKRLIRYMATFWNGVDLRFREFREPQIRLNIAGIIVPKEVEAVPYLESHRLRNDTELETILASETLETMKHFFNKTFPRDLCPFDVAFAFTPRKLGHIYDHGEPTLYDAIKGITNIGGACRTESGHAVAIVKDNGGFGGVRTAAHELGHLLGAPHDDEESAQINGRRCDPNDGYIMSSLVKDVNSFHWSPCSKRLMQNFIRNETFDCLKNEPDIGKALPKNLPGRSVSRDEQCESIEGFGFKATPGKSNSCTVLSCYKGRLKSTRDLSYFPAEGTTCGERSICLDGECVLDPEFLGS</sequence>
<gene>
    <name evidence="1" type="ORF">QAD02_006890</name>
</gene>
<dbReference type="EMBL" id="CM056744">
    <property type="protein sequence ID" value="KAJ8665228.1"/>
    <property type="molecule type" value="Genomic_DNA"/>
</dbReference>
<proteinExistence type="predicted"/>
<evidence type="ECO:0000313" key="1">
    <source>
        <dbReference type="EMBL" id="KAJ8665228.1"/>
    </source>
</evidence>
<name>A0ACC2N273_9HYME</name>
<reference evidence="1" key="1">
    <citation type="submission" date="2023-04" db="EMBL/GenBank/DDBJ databases">
        <title>A chromosome-level genome assembly of the parasitoid wasp Eretmocerus hayati.</title>
        <authorList>
            <person name="Zhong Y."/>
            <person name="Liu S."/>
            <person name="Liu Y."/>
        </authorList>
    </citation>
    <scope>NUCLEOTIDE SEQUENCE</scope>
    <source>
        <strain evidence="1">ZJU_SS_LIU_2023</strain>
    </source>
</reference>
<dbReference type="Proteomes" id="UP001239111">
    <property type="component" value="Chromosome 4"/>
</dbReference>
<comment type="caution">
    <text evidence="1">The sequence shown here is derived from an EMBL/GenBank/DDBJ whole genome shotgun (WGS) entry which is preliminary data.</text>
</comment>
<accession>A0ACC2N273</accession>
<protein>
    <submittedName>
        <fullName evidence="1">Uncharacterized protein</fullName>
    </submittedName>
</protein>